<dbReference type="SMART" id="SM00387">
    <property type="entry name" value="HATPase_c"/>
    <property type="match status" value="1"/>
</dbReference>
<dbReference type="SUPFAM" id="SSF55874">
    <property type="entry name" value="ATPase domain of HSP90 chaperone/DNA topoisomerase II/histidine kinase"/>
    <property type="match status" value="1"/>
</dbReference>
<dbReference type="EMBL" id="JAHCTB010000002">
    <property type="protein sequence ID" value="MBT0607386.1"/>
    <property type="molecule type" value="Genomic_DNA"/>
</dbReference>
<dbReference type="Proteomes" id="UP001297092">
    <property type="component" value="Unassembled WGS sequence"/>
</dbReference>
<dbReference type="InterPro" id="IPR003594">
    <property type="entry name" value="HATPase_dom"/>
</dbReference>
<evidence type="ECO:0000256" key="6">
    <source>
        <dbReference type="ARBA" id="ARBA00022777"/>
    </source>
</evidence>
<evidence type="ECO:0000256" key="8">
    <source>
        <dbReference type="PROSITE-ProRule" id="PRU00339"/>
    </source>
</evidence>
<feature type="repeat" description="TPR" evidence="8">
    <location>
        <begin position="232"/>
        <end position="265"/>
    </location>
</feature>
<sequence length="669" mass="75502">MKPLLLRGVLAWVSRRGFPHTTSQTQEIFFLKIKIAVFAFICFMLTAKVFSQDYEIKNLLDSLETTTVAEKKLELLSNITDYYSLKDLDKAIIYARKGVFLSDKNKNTKWQPRFYEMKGRIHANMIQLDSASFYFSKAEKGYQKIGDKKGQATTYFKIGWVHKKKGELQKALEADLKALKLMESIGDKMGIAGANSRLSQDVLLQGRKQEALDYAKKTIAICEKNNFQRELVFAYTAAGDASIALSNYQQALEYFEKALNEAINQGFDAMSLSDFYNNRGNALKRLGRYPEALQNYKESLRLAQESNYQNALNTIGANLGEINLLVGNYEEALPYQLETIRLTEESGDLPNLPENYMHASTIYEKLGNYPAALEYQKKARIMGDSVAALESDRNMSELLTQYETEKKEQTITTQNAQIAQQKRTQTLYVILAALLAIIVFGMFFILQNIRKKRKALAILNTELDAKNKQNELLLKEIHHRVKNNLEMVKSLIALQSAQLTDTASKEAMLASQNRVQSMGIIHQKLYQGNNLGAIEMKDYFLNLGEGVLDTFNAEQKVRIECAMDELNLDVDTAVPIGLIVNELLTNALKYAFPDGNSGKIDISLKHEKDALQLRVSDNGIGKMEGAVPKGTGFGTQLIRLLTQQLNGTMHEDHSHGTTLLFHFKNYVTA</sequence>
<feature type="coiled-coil region" evidence="9">
    <location>
        <begin position="449"/>
        <end position="476"/>
    </location>
</feature>
<name>A0ABS5S2G0_9FLAO</name>
<dbReference type="InterPro" id="IPR011495">
    <property type="entry name" value="Sig_transdc_His_kin_sub2_dim/P"/>
</dbReference>
<dbReference type="EC" id="2.7.13.3" evidence="2"/>
<evidence type="ECO:0000256" key="1">
    <source>
        <dbReference type="ARBA" id="ARBA00000085"/>
    </source>
</evidence>
<evidence type="ECO:0000256" key="4">
    <source>
        <dbReference type="ARBA" id="ARBA00022679"/>
    </source>
</evidence>
<dbReference type="Pfam" id="PF02518">
    <property type="entry name" value="HATPase_c"/>
    <property type="match status" value="1"/>
</dbReference>
<dbReference type="PROSITE" id="PS50005">
    <property type="entry name" value="TPR"/>
    <property type="match status" value="3"/>
</dbReference>
<comment type="catalytic activity">
    <reaction evidence="1">
        <text>ATP + protein L-histidine = ADP + protein N-phospho-L-histidine.</text>
        <dbReference type="EC" id="2.7.13.3"/>
    </reaction>
</comment>
<keyword evidence="7" id="KW-0067">ATP-binding</keyword>
<keyword evidence="10" id="KW-0812">Transmembrane</keyword>
<gene>
    <name evidence="12" type="ORF">KIV10_04260</name>
</gene>
<feature type="repeat" description="TPR" evidence="8">
    <location>
        <begin position="152"/>
        <end position="185"/>
    </location>
</feature>
<reference evidence="12 13" key="1">
    <citation type="submission" date="2021-05" db="EMBL/GenBank/DDBJ databases">
        <title>Aequorivita echinoideorum JCM 30378 genome.</title>
        <authorList>
            <person name="Zhang H."/>
            <person name="Li C."/>
        </authorList>
    </citation>
    <scope>NUCLEOTIDE SEQUENCE [LARGE SCALE GENOMIC DNA]</scope>
    <source>
        <strain evidence="12 13">JCM30378</strain>
    </source>
</reference>
<proteinExistence type="predicted"/>
<feature type="transmembrane region" description="Helical" evidence="10">
    <location>
        <begin position="29"/>
        <end position="50"/>
    </location>
</feature>
<evidence type="ECO:0000256" key="10">
    <source>
        <dbReference type="SAM" id="Phobius"/>
    </source>
</evidence>
<evidence type="ECO:0000313" key="12">
    <source>
        <dbReference type="EMBL" id="MBT0607386.1"/>
    </source>
</evidence>
<dbReference type="Gene3D" id="1.25.40.10">
    <property type="entry name" value="Tetratricopeptide repeat domain"/>
    <property type="match status" value="2"/>
</dbReference>
<dbReference type="SUPFAM" id="SSF48452">
    <property type="entry name" value="TPR-like"/>
    <property type="match status" value="2"/>
</dbReference>
<evidence type="ECO:0000256" key="5">
    <source>
        <dbReference type="ARBA" id="ARBA00022741"/>
    </source>
</evidence>
<keyword evidence="10" id="KW-1133">Transmembrane helix</keyword>
<feature type="transmembrane region" description="Helical" evidence="10">
    <location>
        <begin position="427"/>
        <end position="446"/>
    </location>
</feature>
<keyword evidence="13" id="KW-1185">Reference proteome</keyword>
<evidence type="ECO:0000256" key="7">
    <source>
        <dbReference type="ARBA" id="ARBA00022840"/>
    </source>
</evidence>
<dbReference type="RefSeq" id="WP_214112265.1">
    <property type="nucleotide sequence ID" value="NZ_JAHCTB010000002.1"/>
</dbReference>
<dbReference type="InterPro" id="IPR011990">
    <property type="entry name" value="TPR-like_helical_dom_sf"/>
</dbReference>
<evidence type="ECO:0000256" key="3">
    <source>
        <dbReference type="ARBA" id="ARBA00022553"/>
    </source>
</evidence>
<dbReference type="InterPro" id="IPR019734">
    <property type="entry name" value="TPR_rpt"/>
</dbReference>
<dbReference type="Pfam" id="PF07568">
    <property type="entry name" value="HisKA_2"/>
    <property type="match status" value="1"/>
</dbReference>
<evidence type="ECO:0000313" key="13">
    <source>
        <dbReference type="Proteomes" id="UP001297092"/>
    </source>
</evidence>
<keyword evidence="10" id="KW-0472">Membrane</keyword>
<evidence type="ECO:0000259" key="11">
    <source>
        <dbReference type="PROSITE" id="PS50109"/>
    </source>
</evidence>
<organism evidence="12 13">
    <name type="scientific">Aequorivita echinoideorum</name>
    <dbReference type="NCBI Taxonomy" id="1549647"/>
    <lineage>
        <taxon>Bacteria</taxon>
        <taxon>Pseudomonadati</taxon>
        <taxon>Bacteroidota</taxon>
        <taxon>Flavobacteriia</taxon>
        <taxon>Flavobacteriales</taxon>
        <taxon>Flavobacteriaceae</taxon>
        <taxon>Aequorivita</taxon>
    </lineage>
</organism>
<evidence type="ECO:0000256" key="2">
    <source>
        <dbReference type="ARBA" id="ARBA00012438"/>
    </source>
</evidence>
<keyword evidence="5" id="KW-0547">Nucleotide-binding</keyword>
<dbReference type="Gene3D" id="3.30.450.20">
    <property type="entry name" value="PAS domain"/>
    <property type="match status" value="1"/>
</dbReference>
<dbReference type="Pfam" id="PF13424">
    <property type="entry name" value="TPR_12"/>
    <property type="match status" value="3"/>
</dbReference>
<evidence type="ECO:0000256" key="9">
    <source>
        <dbReference type="SAM" id="Coils"/>
    </source>
</evidence>
<feature type="domain" description="Histidine kinase" evidence="11">
    <location>
        <begin position="476"/>
        <end position="667"/>
    </location>
</feature>
<dbReference type="InterPro" id="IPR036890">
    <property type="entry name" value="HATPase_C_sf"/>
</dbReference>
<dbReference type="PROSITE" id="PS50109">
    <property type="entry name" value="HIS_KIN"/>
    <property type="match status" value="1"/>
</dbReference>
<keyword evidence="9" id="KW-0175">Coiled coil</keyword>
<keyword evidence="4" id="KW-0808">Transferase</keyword>
<protein>
    <recommendedName>
        <fullName evidence="2">histidine kinase</fullName>
        <ecNumber evidence="2">2.7.13.3</ecNumber>
    </recommendedName>
</protein>
<dbReference type="SMART" id="SM00028">
    <property type="entry name" value="TPR"/>
    <property type="match status" value="4"/>
</dbReference>
<accession>A0ABS5S2G0</accession>
<comment type="caution">
    <text evidence="12">The sequence shown here is derived from an EMBL/GenBank/DDBJ whole genome shotgun (WGS) entry which is preliminary data.</text>
</comment>
<keyword evidence="3" id="KW-0597">Phosphoprotein</keyword>
<dbReference type="PANTHER" id="PTHR41523">
    <property type="entry name" value="TWO-COMPONENT SYSTEM SENSOR PROTEIN"/>
    <property type="match status" value="1"/>
</dbReference>
<dbReference type="PANTHER" id="PTHR41523:SF8">
    <property type="entry name" value="ETHYLENE RESPONSE SENSOR PROTEIN"/>
    <property type="match status" value="1"/>
</dbReference>
<dbReference type="Gene3D" id="3.30.565.10">
    <property type="entry name" value="Histidine kinase-like ATPase, C-terminal domain"/>
    <property type="match status" value="1"/>
</dbReference>
<feature type="repeat" description="TPR" evidence="8">
    <location>
        <begin position="273"/>
        <end position="306"/>
    </location>
</feature>
<keyword evidence="8" id="KW-0802">TPR repeat</keyword>
<keyword evidence="6" id="KW-0418">Kinase</keyword>
<dbReference type="InterPro" id="IPR005467">
    <property type="entry name" value="His_kinase_dom"/>
</dbReference>